<sequence length="81" mass="8774">MATGSFGTPVSVQVACRTSPALPIYLSRTCSSVSSANLRRPRYPHLCPGLESAAVVPQNPLRDRVRVWAPPILSENRTSLL</sequence>
<dbReference type="AlphaFoldDB" id="A0AAV0W6U4"/>
<evidence type="ECO:0000313" key="1">
    <source>
        <dbReference type="EMBL" id="CAI6351559.1"/>
    </source>
</evidence>
<proteinExistence type="predicted"/>
<dbReference type="Proteomes" id="UP001160148">
    <property type="component" value="Unassembled WGS sequence"/>
</dbReference>
<evidence type="ECO:0000313" key="2">
    <source>
        <dbReference type="Proteomes" id="UP001160148"/>
    </source>
</evidence>
<comment type="caution">
    <text evidence="1">The sequence shown here is derived from an EMBL/GenBank/DDBJ whole genome shotgun (WGS) entry which is preliminary data.</text>
</comment>
<name>A0AAV0W6U4_9HEMI</name>
<organism evidence="1 2">
    <name type="scientific">Macrosiphum euphorbiae</name>
    <name type="common">potato aphid</name>
    <dbReference type="NCBI Taxonomy" id="13131"/>
    <lineage>
        <taxon>Eukaryota</taxon>
        <taxon>Metazoa</taxon>
        <taxon>Ecdysozoa</taxon>
        <taxon>Arthropoda</taxon>
        <taxon>Hexapoda</taxon>
        <taxon>Insecta</taxon>
        <taxon>Pterygota</taxon>
        <taxon>Neoptera</taxon>
        <taxon>Paraneoptera</taxon>
        <taxon>Hemiptera</taxon>
        <taxon>Sternorrhyncha</taxon>
        <taxon>Aphidomorpha</taxon>
        <taxon>Aphidoidea</taxon>
        <taxon>Aphididae</taxon>
        <taxon>Macrosiphini</taxon>
        <taxon>Macrosiphum</taxon>
    </lineage>
</organism>
<protein>
    <submittedName>
        <fullName evidence="1">Uncharacterized protein</fullName>
    </submittedName>
</protein>
<accession>A0AAV0W6U4</accession>
<keyword evidence="2" id="KW-1185">Reference proteome</keyword>
<gene>
    <name evidence="1" type="ORF">MEUPH1_LOCUS7891</name>
</gene>
<dbReference type="EMBL" id="CARXXK010000001">
    <property type="protein sequence ID" value="CAI6351559.1"/>
    <property type="molecule type" value="Genomic_DNA"/>
</dbReference>
<reference evidence="1 2" key="1">
    <citation type="submission" date="2023-01" db="EMBL/GenBank/DDBJ databases">
        <authorList>
            <person name="Whitehead M."/>
        </authorList>
    </citation>
    <scope>NUCLEOTIDE SEQUENCE [LARGE SCALE GENOMIC DNA]</scope>
</reference>